<gene>
    <name evidence="1" type="ORF">MSYG_3229</name>
</gene>
<evidence type="ECO:0000313" key="1">
    <source>
        <dbReference type="EMBL" id="SHO78881.1"/>
    </source>
</evidence>
<name>A0A1M8A902_MALS4</name>
<evidence type="ECO:0000313" key="2">
    <source>
        <dbReference type="Proteomes" id="UP000186303"/>
    </source>
</evidence>
<organism evidence="1 2">
    <name type="scientific">Malassezia sympodialis (strain ATCC 42132)</name>
    <name type="common">Atopic eczema-associated yeast</name>
    <dbReference type="NCBI Taxonomy" id="1230383"/>
    <lineage>
        <taxon>Eukaryota</taxon>
        <taxon>Fungi</taxon>
        <taxon>Dikarya</taxon>
        <taxon>Basidiomycota</taxon>
        <taxon>Ustilaginomycotina</taxon>
        <taxon>Malasseziomycetes</taxon>
        <taxon>Malasseziales</taxon>
        <taxon>Malasseziaceae</taxon>
        <taxon>Malassezia</taxon>
    </lineage>
</organism>
<dbReference type="SUPFAM" id="SSF50978">
    <property type="entry name" value="WD40 repeat-like"/>
    <property type="match status" value="1"/>
</dbReference>
<dbReference type="OMA" id="INDLAWC"/>
<dbReference type="PANTHER" id="PTHR22806:SF0">
    <property type="entry name" value="NUCLEOPORIN NUP37"/>
    <property type="match status" value="1"/>
</dbReference>
<dbReference type="Gene3D" id="2.130.10.10">
    <property type="entry name" value="YVTN repeat-like/Quinoprotein amine dehydrogenase"/>
    <property type="match status" value="1"/>
</dbReference>
<protein>
    <submittedName>
        <fullName evidence="1">Uncharacterized protein</fullName>
    </submittedName>
</protein>
<reference evidence="2" key="1">
    <citation type="journal article" date="2017" name="Nucleic Acids Res.">
        <title>Proteogenomics produces comprehensive and highly accurate protein-coding gene annotation in a complete genome assembly of Malassezia sympodialis.</title>
        <authorList>
            <person name="Zhu Y."/>
            <person name="Engstroem P.G."/>
            <person name="Tellgren-Roth C."/>
            <person name="Baudo C.D."/>
            <person name="Kennell J.C."/>
            <person name="Sun S."/>
            <person name="Billmyre R.B."/>
            <person name="Schroeder M.S."/>
            <person name="Andersson A."/>
            <person name="Holm T."/>
            <person name="Sigurgeirsson B."/>
            <person name="Wu G."/>
            <person name="Sankaranarayanan S.R."/>
            <person name="Siddharthan R."/>
            <person name="Sanyal K."/>
            <person name="Lundeberg J."/>
            <person name="Nystedt B."/>
            <person name="Boekhout T."/>
            <person name="Dawson T.L. Jr."/>
            <person name="Heitman J."/>
            <person name="Scheynius A."/>
            <person name="Lehtioe J."/>
        </authorList>
    </citation>
    <scope>NUCLEOTIDE SEQUENCE [LARGE SCALE GENOMIC DNA]</scope>
    <source>
        <strain evidence="2">ATCC 42132</strain>
    </source>
</reference>
<dbReference type="VEuPathDB" id="FungiDB:MSYG_3229"/>
<dbReference type="AlphaFoldDB" id="A0A1M8A902"/>
<dbReference type="STRING" id="1230383.A0A1M8A902"/>
<dbReference type="Proteomes" id="UP000186303">
    <property type="component" value="Chromosome 5"/>
</dbReference>
<dbReference type="PANTHER" id="PTHR22806">
    <property type="entry name" value="NUCLEOPORIN NUP37 P37 -RELATED"/>
    <property type="match status" value="1"/>
</dbReference>
<dbReference type="InterPro" id="IPR037626">
    <property type="entry name" value="NUP37"/>
</dbReference>
<proteinExistence type="predicted"/>
<dbReference type="OrthoDB" id="340259at2759"/>
<dbReference type="InterPro" id="IPR015943">
    <property type="entry name" value="WD40/YVTN_repeat-like_dom_sf"/>
</dbReference>
<dbReference type="InterPro" id="IPR036322">
    <property type="entry name" value="WD40_repeat_dom_sf"/>
</dbReference>
<dbReference type="EMBL" id="LT671825">
    <property type="protein sequence ID" value="SHO78881.1"/>
    <property type="molecule type" value="Genomic_DNA"/>
</dbReference>
<accession>A0A1M8A902</accession>
<keyword evidence="2" id="KW-1185">Reference proteome</keyword>
<dbReference type="GO" id="GO:0031080">
    <property type="term" value="C:nuclear pore outer ring"/>
    <property type="evidence" value="ECO:0007669"/>
    <property type="project" value="InterPro"/>
</dbReference>
<sequence length="408" mass="43274">MAVPLQARNGPWQPAVELAEPITLVRCCTSPLAKNLVLMATGMSLQVFEIRGQQEPPALTLKPVTSFFVGSRVQSAAWSPSTTYDTDEEEKEWRLDIVVATDLMELRLLEAYGPEGISTQRKLGDTHARINDLAWCPASGYESYVVAGTASGVVQVWNLEPEDAAEADGAASCKLLYLDSSVLSVGFHRRVPKLLFTLESSGVGRMIDWLASGEELHTTATFYEPSALGAHTSQLTEAQGAGAWQSQDSDIVGALLGARWCVWNVSESTAMTVAAGTLHGGGASAQEAGGLRFCATNSRLFAVYTSAVPSQVLSRTGFPVANSRLTSDSAAVYVVDSAFPTSPRPVHVHSQTPVHGGPVQLDGTGCQGQGTLPCAYGASSMDWVAHRIGAYDVLLVAVGRRVIPVPVA</sequence>